<dbReference type="EMBL" id="KZ293418">
    <property type="protein sequence ID" value="PBK74883.1"/>
    <property type="molecule type" value="Genomic_DNA"/>
</dbReference>
<dbReference type="InterPro" id="IPR011992">
    <property type="entry name" value="EF-hand-dom_pair"/>
</dbReference>
<evidence type="ECO:0008006" key="4">
    <source>
        <dbReference type="Google" id="ProtNLM"/>
    </source>
</evidence>
<evidence type="ECO:0000313" key="3">
    <source>
        <dbReference type="Proteomes" id="UP000218334"/>
    </source>
</evidence>
<dbReference type="SUPFAM" id="SSF47473">
    <property type="entry name" value="EF-hand"/>
    <property type="match status" value="1"/>
</dbReference>
<evidence type="ECO:0000256" key="1">
    <source>
        <dbReference type="SAM" id="MobiDB-lite"/>
    </source>
</evidence>
<organism evidence="2 3">
    <name type="scientific">Armillaria solidipes</name>
    <dbReference type="NCBI Taxonomy" id="1076256"/>
    <lineage>
        <taxon>Eukaryota</taxon>
        <taxon>Fungi</taxon>
        <taxon>Dikarya</taxon>
        <taxon>Basidiomycota</taxon>
        <taxon>Agaricomycotina</taxon>
        <taxon>Agaricomycetes</taxon>
        <taxon>Agaricomycetidae</taxon>
        <taxon>Agaricales</taxon>
        <taxon>Marasmiineae</taxon>
        <taxon>Physalacriaceae</taxon>
        <taxon>Armillaria</taxon>
    </lineage>
</organism>
<accession>A0A2H3CFF8</accession>
<feature type="compositionally biased region" description="Acidic residues" evidence="1">
    <location>
        <begin position="57"/>
        <end position="69"/>
    </location>
</feature>
<feature type="compositionally biased region" description="Acidic residues" evidence="1">
    <location>
        <begin position="160"/>
        <end position="179"/>
    </location>
</feature>
<keyword evidence="3" id="KW-1185">Reference proteome</keyword>
<name>A0A2H3CFF8_9AGAR</name>
<feature type="region of interest" description="Disordered" evidence="1">
    <location>
        <begin position="142"/>
        <end position="211"/>
    </location>
</feature>
<evidence type="ECO:0000313" key="2">
    <source>
        <dbReference type="EMBL" id="PBK74883.1"/>
    </source>
</evidence>
<gene>
    <name evidence="2" type="ORF">ARMSODRAFT_1080552</name>
</gene>
<dbReference type="AlphaFoldDB" id="A0A2H3CFF8"/>
<protein>
    <recommendedName>
        <fullName evidence="4">EF-hand domain-containing protein</fullName>
    </recommendedName>
</protein>
<proteinExistence type="predicted"/>
<feature type="region of interest" description="Disordered" evidence="1">
    <location>
        <begin position="42"/>
        <end position="76"/>
    </location>
</feature>
<dbReference type="Proteomes" id="UP000218334">
    <property type="component" value="Unassembled WGS sequence"/>
</dbReference>
<reference evidence="3" key="1">
    <citation type="journal article" date="2017" name="Nat. Ecol. Evol.">
        <title>Genome expansion and lineage-specific genetic innovations in the forest pathogenic fungi Armillaria.</title>
        <authorList>
            <person name="Sipos G."/>
            <person name="Prasanna A.N."/>
            <person name="Walter M.C."/>
            <person name="O'Connor E."/>
            <person name="Balint B."/>
            <person name="Krizsan K."/>
            <person name="Kiss B."/>
            <person name="Hess J."/>
            <person name="Varga T."/>
            <person name="Slot J."/>
            <person name="Riley R."/>
            <person name="Boka B."/>
            <person name="Rigling D."/>
            <person name="Barry K."/>
            <person name="Lee J."/>
            <person name="Mihaltcheva S."/>
            <person name="LaButti K."/>
            <person name="Lipzen A."/>
            <person name="Waldron R."/>
            <person name="Moloney N.M."/>
            <person name="Sperisen C."/>
            <person name="Kredics L."/>
            <person name="Vagvoelgyi C."/>
            <person name="Patrignani A."/>
            <person name="Fitzpatrick D."/>
            <person name="Nagy I."/>
            <person name="Doyle S."/>
            <person name="Anderson J.B."/>
            <person name="Grigoriev I.V."/>
            <person name="Gueldener U."/>
            <person name="Muensterkoetter M."/>
            <person name="Nagy L.G."/>
        </authorList>
    </citation>
    <scope>NUCLEOTIDE SEQUENCE [LARGE SCALE GENOMIC DNA]</scope>
    <source>
        <strain evidence="3">28-4</strain>
    </source>
</reference>
<sequence>MSLSAASTFSVLPRYLQRRIDKVYVSTAKSLHLIETPPLKKKKQVASSSSGGGGFLVEDDPDEAEDEIDSSQIPDIPISSIPSALQLLDLPPDDEQVLTIFRQAASGWDEGASASAELSVSMDDWRAVCAILLEHHAQEYADSDGDAISRPVSDPGSDYQEGDVDMEEASDGDDDDYVEEASSRRRTRTTTRTRESDSDSDSTMPKQLTKRQKQTCLENFALFFPDVTPEELPRQKIMIADIQRVSKLLNEKLKAEEIIEMLEIFSSAPDKSMTLPDFERMMITAKLA</sequence>